<dbReference type="GO" id="GO:0016853">
    <property type="term" value="F:isomerase activity"/>
    <property type="evidence" value="ECO:0007669"/>
    <property type="project" value="UniProtKB-KW"/>
</dbReference>
<dbReference type="PANTHER" id="PTHR32502">
    <property type="entry name" value="N-ACETYLGALACTOSAMINE PERMEASE II COMPONENT-RELATED"/>
    <property type="match status" value="1"/>
</dbReference>
<gene>
    <name evidence="3" type="ORF">C0674_02725</name>
</gene>
<dbReference type="Gene3D" id="3.40.50.10490">
    <property type="entry name" value="Glucose-6-phosphate isomerase like protein, domain 1"/>
    <property type="match status" value="2"/>
</dbReference>
<dbReference type="InterPro" id="IPR001347">
    <property type="entry name" value="SIS_dom"/>
</dbReference>
<accession>A0ABX5Q4P2</accession>
<keyword evidence="4" id="KW-1185">Reference proteome</keyword>
<reference evidence="3 4" key="1">
    <citation type="submission" date="2018-01" db="EMBL/GenBank/DDBJ databases">
        <title>Complete genome sequencing of Sporolactobacillus terrae DLG3.</title>
        <authorList>
            <person name="Nam Y.-D."/>
            <person name="Kang J."/>
            <person name="Chung W.-H."/>
        </authorList>
    </citation>
    <scope>NUCLEOTIDE SEQUENCE [LARGE SCALE GENOMIC DNA]</scope>
    <source>
        <strain evidence="3 4">DLG3</strain>
    </source>
</reference>
<evidence type="ECO:0000313" key="3">
    <source>
        <dbReference type="EMBL" id="QAA21618.1"/>
    </source>
</evidence>
<feature type="domain" description="SIS" evidence="2">
    <location>
        <begin position="45"/>
        <end position="202"/>
    </location>
</feature>
<feature type="domain" description="SIS" evidence="2">
    <location>
        <begin position="220"/>
        <end position="371"/>
    </location>
</feature>
<name>A0ABX5Q4P2_9BACL</name>
<keyword evidence="3" id="KW-0413">Isomerase</keyword>
<dbReference type="InterPro" id="IPR050303">
    <property type="entry name" value="GatZ_KbaZ_carbometab"/>
</dbReference>
<dbReference type="SUPFAM" id="SSF53697">
    <property type="entry name" value="SIS domain"/>
    <property type="match status" value="1"/>
</dbReference>
<dbReference type="Pfam" id="PF01380">
    <property type="entry name" value="SIS"/>
    <property type="match status" value="1"/>
</dbReference>
<dbReference type="PROSITE" id="PS51464">
    <property type="entry name" value="SIS"/>
    <property type="match status" value="2"/>
</dbReference>
<dbReference type="EMBL" id="CP025688">
    <property type="protein sequence ID" value="QAA21618.1"/>
    <property type="molecule type" value="Genomic_DNA"/>
</dbReference>
<dbReference type="RefSeq" id="WP_128166108.1">
    <property type="nucleotide sequence ID" value="NZ_CP025688.1"/>
</dbReference>
<dbReference type="InterPro" id="IPR046348">
    <property type="entry name" value="SIS_dom_sf"/>
</dbReference>
<evidence type="ECO:0000313" key="4">
    <source>
        <dbReference type="Proteomes" id="UP000285882"/>
    </source>
</evidence>
<protein>
    <submittedName>
        <fullName evidence="3">Tagatose-6-phosphate ketose isomerase</fullName>
    </submittedName>
</protein>
<sequence>MFNYTEENLREKKATCTVHEILQQPKVWNKIFDYLKQKNQKIQDFLDAVKQKHGSARVLFVGAGTSAYVGDTLTPIVRKYSSRYELNFESIATTDIVCDPLAYLNKEEPTIIVSFARSGNSPESVAAVELAEKIIDHCYLITITCNASGALAKRMTDDKTHLLITLPEESNDRGFAMTSSFTGMLYAAYLLFVPESLKNEAAHQALVEVAEAFMKQSETKIPEIGKYPFERVIYLGSSALGKLTHEAALKCLELNAGKLDTYFESSMGFRHGPKSLQTDRTLIIVFGSSEEYTRAYDIDIVQEVAAEPLASHLIVLCAEKESTLYTSADVQINFDPKSYDSELLRSLIFILFAQMFALHHSLELGITPDNPSPDGKVNRVVKGVKIHTRNN</sequence>
<evidence type="ECO:0000256" key="1">
    <source>
        <dbReference type="ARBA" id="ARBA00022737"/>
    </source>
</evidence>
<dbReference type="PANTHER" id="PTHR32502:SF3">
    <property type="entry name" value="D-GALACTOSAMINE-6-PHOSPHATE DEAMINASE AGAS-RELATED"/>
    <property type="match status" value="1"/>
</dbReference>
<organism evidence="3 4">
    <name type="scientific">Sporolactobacillus terrae</name>
    <dbReference type="NCBI Taxonomy" id="269673"/>
    <lineage>
        <taxon>Bacteria</taxon>
        <taxon>Bacillati</taxon>
        <taxon>Bacillota</taxon>
        <taxon>Bacilli</taxon>
        <taxon>Bacillales</taxon>
        <taxon>Sporolactobacillaceae</taxon>
        <taxon>Sporolactobacillus</taxon>
    </lineage>
</organism>
<proteinExistence type="predicted"/>
<dbReference type="Proteomes" id="UP000285882">
    <property type="component" value="Chromosome"/>
</dbReference>
<evidence type="ECO:0000259" key="2">
    <source>
        <dbReference type="PROSITE" id="PS51464"/>
    </source>
</evidence>
<keyword evidence="1" id="KW-0677">Repeat</keyword>
<dbReference type="InterPro" id="IPR035466">
    <property type="entry name" value="GlmS/AgaS_SIS"/>
</dbReference>
<dbReference type="CDD" id="cd05008">
    <property type="entry name" value="SIS_GlmS_GlmD_1"/>
    <property type="match status" value="1"/>
</dbReference>